<comment type="caution">
    <text evidence="2">The sequence shown here is derived from an EMBL/GenBank/DDBJ whole genome shotgun (WGS) entry which is preliminary data.</text>
</comment>
<name>A0ABQ1ZPB7_9BACL</name>
<dbReference type="Gene3D" id="1.10.340.20">
    <property type="entry name" value="Apc36109-like domain"/>
    <property type="match status" value="1"/>
</dbReference>
<dbReference type="Gene3D" id="3.30.470.30">
    <property type="entry name" value="DNA ligase/mRNA capping enzyme"/>
    <property type="match status" value="1"/>
</dbReference>
<dbReference type="SUPFAM" id="SSF56091">
    <property type="entry name" value="DNA ligase/mRNA capping enzyme, catalytic domain"/>
    <property type="match status" value="1"/>
</dbReference>
<reference evidence="3" key="1">
    <citation type="journal article" date="2019" name="Int. J. Syst. Evol. Microbiol.">
        <title>The Global Catalogue of Microorganisms (GCM) 10K type strain sequencing project: providing services to taxonomists for standard genome sequencing and annotation.</title>
        <authorList>
            <consortium name="The Broad Institute Genomics Platform"/>
            <consortium name="The Broad Institute Genome Sequencing Center for Infectious Disease"/>
            <person name="Wu L."/>
            <person name="Ma J."/>
        </authorList>
    </citation>
    <scope>NUCLEOTIDE SEQUENCE [LARGE SCALE GENOMIC DNA]</scope>
    <source>
        <strain evidence="3">CCM 8702</strain>
    </source>
</reference>
<evidence type="ECO:0000313" key="3">
    <source>
        <dbReference type="Proteomes" id="UP000605427"/>
    </source>
</evidence>
<proteinExistence type="predicted"/>
<dbReference type="Pfam" id="PF13108">
    <property type="entry name" value="DUF3969"/>
    <property type="match status" value="1"/>
</dbReference>
<feature type="domain" description="RNA ligase" evidence="1">
    <location>
        <begin position="316"/>
        <end position="514"/>
    </location>
</feature>
<organism evidence="2 3">
    <name type="scientific">Saccharibacillus endophyticus</name>
    <dbReference type="NCBI Taxonomy" id="2060666"/>
    <lineage>
        <taxon>Bacteria</taxon>
        <taxon>Bacillati</taxon>
        <taxon>Bacillota</taxon>
        <taxon>Bacilli</taxon>
        <taxon>Bacillales</taxon>
        <taxon>Paenibacillaceae</taxon>
        <taxon>Saccharibacillus</taxon>
    </lineage>
</organism>
<dbReference type="InterPro" id="IPR021122">
    <property type="entry name" value="RNA_ligase_dom_REL/Rnl2"/>
</dbReference>
<evidence type="ECO:0000259" key="1">
    <source>
        <dbReference type="Pfam" id="PF09414"/>
    </source>
</evidence>
<dbReference type="SUPFAM" id="SSF116922">
    <property type="entry name" value="YugE-like"/>
    <property type="match status" value="1"/>
</dbReference>
<dbReference type="InterPro" id="IPR025083">
    <property type="entry name" value="DUF3969"/>
</dbReference>
<dbReference type="Pfam" id="PF09414">
    <property type="entry name" value="RNA_ligase"/>
    <property type="match status" value="1"/>
</dbReference>
<dbReference type="InterPro" id="IPR023162">
    <property type="entry name" value="Apc36109-like_dom_sf"/>
</dbReference>
<keyword evidence="3" id="KW-1185">Reference proteome</keyword>
<dbReference type="EMBL" id="BMDD01000001">
    <property type="protein sequence ID" value="GGH71177.1"/>
    <property type="molecule type" value="Genomic_DNA"/>
</dbReference>
<sequence>MISKQIKPFSLSVRGKGFFVSKRKIETEKRIQTLMMGMRSVGAGICDLATEKGGLEKLKIELTERAETEKLFLTLALGVLDSLEHGAMDFEQAYRLFLRPYISQYLERLGSREAIVEFFSDLCMLEDVARLVPDHLNASIESSRQEALNLLKSIAADEQTEKFWVNNFDEQRSREHPFFEKTAVIINEWNPAGIDPLLCEEYDREVLEAVRILVHNESVQEIAIQIYDLFKHRFGITFYKRLADCEQVAHDLAQLKTPCPSLIHSCEKGAAPMDFKKINSLTKYPSIQTYHQLGERGRLNDTLTDSVGFNESNQAYIYEKVDGENSRIILLRTPDDEIDYLIGSREELLYAKGDRIGNPYGNIAEFLKPLAEQLITSDFADQDWALAVIYQESYGGKTKASKNYSDRKTQSYRAFDAFTLNQEELDRLLSLPPEKIAEWREHDHQPFYVDEQKQSLFERLNLQAAPLLETVNGSDFPASFEETFAYLKKFETTQVGIESAGKAEGIVVRTADRKFIRKIRFEDYERTFRK</sequence>
<gene>
    <name evidence="2" type="ORF">GCM10007362_08030</name>
</gene>
<evidence type="ECO:0000313" key="2">
    <source>
        <dbReference type="EMBL" id="GGH71177.1"/>
    </source>
</evidence>
<protein>
    <recommendedName>
        <fullName evidence="1">RNA ligase domain-containing protein</fullName>
    </recommendedName>
</protein>
<accession>A0ABQ1ZPB7</accession>
<dbReference type="Proteomes" id="UP000605427">
    <property type="component" value="Unassembled WGS sequence"/>
</dbReference>